<dbReference type="AlphaFoldDB" id="A0A067G6D6"/>
<name>A0A067G6D6_CITSI</name>
<protein>
    <submittedName>
        <fullName evidence="1">Uncharacterized protein</fullName>
    </submittedName>
</protein>
<dbReference type="EMBL" id="KK784889">
    <property type="protein sequence ID" value="KDO71001.1"/>
    <property type="molecule type" value="Genomic_DNA"/>
</dbReference>
<gene>
    <name evidence="1" type="ORF">CISIN_1g039673mg</name>
</gene>
<accession>A0A067G6D6</accession>
<evidence type="ECO:0000313" key="2">
    <source>
        <dbReference type="Proteomes" id="UP000027120"/>
    </source>
</evidence>
<organism evidence="1 2">
    <name type="scientific">Citrus sinensis</name>
    <name type="common">Sweet orange</name>
    <name type="synonym">Citrus aurantium var. sinensis</name>
    <dbReference type="NCBI Taxonomy" id="2711"/>
    <lineage>
        <taxon>Eukaryota</taxon>
        <taxon>Viridiplantae</taxon>
        <taxon>Streptophyta</taxon>
        <taxon>Embryophyta</taxon>
        <taxon>Tracheophyta</taxon>
        <taxon>Spermatophyta</taxon>
        <taxon>Magnoliopsida</taxon>
        <taxon>eudicotyledons</taxon>
        <taxon>Gunneridae</taxon>
        <taxon>Pentapetalae</taxon>
        <taxon>rosids</taxon>
        <taxon>malvids</taxon>
        <taxon>Sapindales</taxon>
        <taxon>Rutaceae</taxon>
        <taxon>Aurantioideae</taxon>
        <taxon>Citrus</taxon>
    </lineage>
</organism>
<reference evidence="1 2" key="1">
    <citation type="submission" date="2014-04" db="EMBL/GenBank/DDBJ databases">
        <authorList>
            <consortium name="International Citrus Genome Consortium"/>
            <person name="Gmitter F."/>
            <person name="Chen C."/>
            <person name="Farmerie W."/>
            <person name="Harkins T."/>
            <person name="Desany B."/>
            <person name="Mohiuddin M."/>
            <person name="Kodira C."/>
            <person name="Borodovsky M."/>
            <person name="Lomsadze A."/>
            <person name="Burns P."/>
            <person name="Jenkins J."/>
            <person name="Prochnik S."/>
            <person name="Shu S."/>
            <person name="Chapman J."/>
            <person name="Pitluck S."/>
            <person name="Schmutz J."/>
            <person name="Rokhsar D."/>
        </authorList>
    </citation>
    <scope>NUCLEOTIDE SEQUENCE</scope>
</reference>
<evidence type="ECO:0000313" key="1">
    <source>
        <dbReference type="EMBL" id="KDO71001.1"/>
    </source>
</evidence>
<sequence length="96" mass="11109">MILQKYPYVPRQTEEMLQKSDIAYLWRRRRSSMDDNNQGSDIIQNKEIGIYGNVQVVCDVNNLAELDVHQVAKRVLRNEEGVIGDLLSLTSFILNQ</sequence>
<dbReference type="Proteomes" id="UP000027120">
    <property type="component" value="Unassembled WGS sequence"/>
</dbReference>
<proteinExistence type="predicted"/>
<keyword evidence="2" id="KW-1185">Reference proteome</keyword>